<proteinExistence type="predicted"/>
<dbReference type="EMBL" id="CP075566">
    <property type="protein sequence ID" value="QVW21427.1"/>
    <property type="molecule type" value="Genomic_DNA"/>
</dbReference>
<name>A0ABX8ERY1_9PSED</name>
<keyword evidence="2" id="KW-1185">Reference proteome</keyword>
<dbReference type="Pfam" id="PF10911">
    <property type="entry name" value="T7-like_Y65"/>
    <property type="match status" value="1"/>
</dbReference>
<evidence type="ECO:0000313" key="2">
    <source>
        <dbReference type="Proteomes" id="UP000681155"/>
    </source>
</evidence>
<organism evidence="1 2">
    <name type="scientific">Pseudomonas hormoni</name>
    <dbReference type="NCBI Taxonomy" id="3093767"/>
    <lineage>
        <taxon>Bacteria</taxon>
        <taxon>Pseudomonadati</taxon>
        <taxon>Pseudomonadota</taxon>
        <taxon>Gammaproteobacteria</taxon>
        <taxon>Pseudomonadales</taxon>
        <taxon>Pseudomonadaceae</taxon>
        <taxon>Pseudomonas</taxon>
    </lineage>
</organism>
<sequence length="83" mass="9419">MLHVIQETLDDPENIPDMPNASAQYLMVRCNYSYLQRTGVIDDLRKAGYSEQYILGFVDGLGSVPELCELMMSQRNATNEDDD</sequence>
<protein>
    <submittedName>
        <fullName evidence="1">DUF2717 domain-containing protein</fullName>
    </submittedName>
</protein>
<dbReference type="InterPro" id="IPR020121">
    <property type="entry name" value="Phage_T7-like_6.5"/>
</dbReference>
<accession>A0ABX8ERY1</accession>
<reference evidence="1 2" key="1">
    <citation type="submission" date="2021-05" db="EMBL/GenBank/DDBJ databases">
        <title>Complete genome of the cytokinin-producing biocontrol strain Pseudomonas fluorescens G20-18.</title>
        <authorList>
            <person name="Nielsen T.K."/>
            <person name="Mekureyaw M.F."/>
            <person name="Hansen L.H."/>
            <person name="Nicolaisen M.H."/>
            <person name="Roitsch T.G."/>
            <person name="Hennessy R.C."/>
        </authorList>
    </citation>
    <scope>NUCLEOTIDE SEQUENCE [LARGE SCALE GENOMIC DNA]</scope>
    <source>
        <strain evidence="1 2">G20-18</strain>
    </source>
</reference>
<evidence type="ECO:0000313" key="1">
    <source>
        <dbReference type="EMBL" id="QVW21427.1"/>
    </source>
</evidence>
<dbReference type="Proteomes" id="UP000681155">
    <property type="component" value="Chromosome"/>
</dbReference>
<gene>
    <name evidence="1" type="ORF">KJF94_16060</name>
</gene>